<evidence type="ECO:0000313" key="7">
    <source>
        <dbReference type="Proteomes" id="UP000253769"/>
    </source>
</evidence>
<dbReference type="SUPFAM" id="SSF53850">
    <property type="entry name" value="Periplasmic binding protein-like II"/>
    <property type="match status" value="1"/>
</dbReference>
<name>A0A369W8A0_9GAMM</name>
<dbReference type="GO" id="GO:0000976">
    <property type="term" value="F:transcription cis-regulatory region binding"/>
    <property type="evidence" value="ECO:0007669"/>
    <property type="project" value="TreeGrafter"/>
</dbReference>
<dbReference type="EMBL" id="QQOH01000006">
    <property type="protein sequence ID" value="RDE18142.1"/>
    <property type="molecule type" value="Genomic_DNA"/>
</dbReference>
<sequence length="306" mass="34635">MGKQKLALSGQLADTDLKLLRVFKAVVDNAGIAAAEDDLNIAASTISNYLADLELRLGMRLCQRGRRGFALTEQGQRVYTAIGQLLTAIEQFQGSIRDGRERLLGDLHLGLAENLFGPIGDRINQALGRFNRDAPEVFLDLHTLAAEEVVRAVRDERLSLGISYLERPVSDLTLLVLGQEQMHLYCDRQHPWYSRPDNELDFEALDQQNLIGTPRIRATQELRNQLERPRLPAYAPHIEARLRLIRSGGFLGYLPEAYVSALGLQQQLRALHPELFSYQTRFYAITREQRFQSPLVSKFLDCLAPR</sequence>
<keyword evidence="7" id="KW-1185">Reference proteome</keyword>
<dbReference type="Proteomes" id="UP000253769">
    <property type="component" value="Unassembled WGS sequence"/>
</dbReference>
<dbReference type="InterPro" id="IPR036390">
    <property type="entry name" value="WH_DNA-bd_sf"/>
</dbReference>
<accession>A0A369W8A0</accession>
<keyword evidence="4" id="KW-0804">Transcription</keyword>
<dbReference type="PANTHER" id="PTHR30126:SF98">
    <property type="entry name" value="HTH-TYPE TRANSCRIPTIONAL ACTIVATOR BAUR"/>
    <property type="match status" value="1"/>
</dbReference>
<dbReference type="InterPro" id="IPR036388">
    <property type="entry name" value="WH-like_DNA-bd_sf"/>
</dbReference>
<dbReference type="PANTHER" id="PTHR30126">
    <property type="entry name" value="HTH-TYPE TRANSCRIPTIONAL REGULATOR"/>
    <property type="match status" value="1"/>
</dbReference>
<evidence type="ECO:0000313" key="6">
    <source>
        <dbReference type="EMBL" id="RDE18142.1"/>
    </source>
</evidence>
<evidence type="ECO:0000256" key="4">
    <source>
        <dbReference type="ARBA" id="ARBA00023163"/>
    </source>
</evidence>
<comment type="similarity">
    <text evidence="1">Belongs to the LysR transcriptional regulatory family.</text>
</comment>
<keyword evidence="3" id="KW-0238">DNA-binding</keyword>
<dbReference type="GO" id="GO:0003700">
    <property type="term" value="F:DNA-binding transcription factor activity"/>
    <property type="evidence" value="ECO:0007669"/>
    <property type="project" value="InterPro"/>
</dbReference>
<evidence type="ECO:0000256" key="3">
    <source>
        <dbReference type="ARBA" id="ARBA00023125"/>
    </source>
</evidence>
<dbReference type="Pfam" id="PF03466">
    <property type="entry name" value="LysR_substrate"/>
    <property type="match status" value="1"/>
</dbReference>
<keyword evidence="2" id="KW-0805">Transcription regulation</keyword>
<comment type="caution">
    <text evidence="6">The sequence shown here is derived from an EMBL/GenBank/DDBJ whole genome shotgun (WGS) entry which is preliminary data.</text>
</comment>
<organism evidence="6 7">
    <name type="scientific">Motiliproteus coralliicola</name>
    <dbReference type="NCBI Taxonomy" id="2283196"/>
    <lineage>
        <taxon>Bacteria</taxon>
        <taxon>Pseudomonadati</taxon>
        <taxon>Pseudomonadota</taxon>
        <taxon>Gammaproteobacteria</taxon>
        <taxon>Oceanospirillales</taxon>
        <taxon>Oceanospirillaceae</taxon>
        <taxon>Motiliproteus</taxon>
    </lineage>
</organism>
<reference evidence="6 7" key="1">
    <citation type="submission" date="2018-07" db="EMBL/GenBank/DDBJ databases">
        <title>Motiliproteus coralliicola sp. nov., a bacterium isolated from Coral.</title>
        <authorList>
            <person name="Wang G."/>
        </authorList>
    </citation>
    <scope>NUCLEOTIDE SEQUENCE [LARGE SCALE GENOMIC DNA]</scope>
    <source>
        <strain evidence="6 7">C34</strain>
    </source>
</reference>
<dbReference type="CDD" id="cd05466">
    <property type="entry name" value="PBP2_LTTR_substrate"/>
    <property type="match status" value="1"/>
</dbReference>
<dbReference type="Gene3D" id="1.10.10.10">
    <property type="entry name" value="Winged helix-like DNA-binding domain superfamily/Winged helix DNA-binding domain"/>
    <property type="match status" value="1"/>
</dbReference>
<dbReference type="Gene3D" id="3.40.190.290">
    <property type="match status" value="1"/>
</dbReference>
<dbReference type="InterPro" id="IPR005119">
    <property type="entry name" value="LysR_subst-bd"/>
</dbReference>
<protein>
    <submittedName>
        <fullName evidence="6">LysR family transcriptional regulator</fullName>
    </submittedName>
</protein>
<evidence type="ECO:0000256" key="1">
    <source>
        <dbReference type="ARBA" id="ARBA00009437"/>
    </source>
</evidence>
<dbReference type="Pfam" id="PF00126">
    <property type="entry name" value="HTH_1"/>
    <property type="match status" value="1"/>
</dbReference>
<gene>
    <name evidence="6" type="ORF">DV711_18735</name>
</gene>
<dbReference type="PROSITE" id="PS50931">
    <property type="entry name" value="HTH_LYSR"/>
    <property type="match status" value="1"/>
</dbReference>
<dbReference type="SUPFAM" id="SSF46785">
    <property type="entry name" value="Winged helix' DNA-binding domain"/>
    <property type="match status" value="1"/>
</dbReference>
<feature type="domain" description="HTH lysR-type" evidence="5">
    <location>
        <begin position="15"/>
        <end position="72"/>
    </location>
</feature>
<proteinExistence type="inferred from homology"/>
<dbReference type="InterPro" id="IPR000847">
    <property type="entry name" value="LysR_HTH_N"/>
</dbReference>
<evidence type="ECO:0000259" key="5">
    <source>
        <dbReference type="PROSITE" id="PS50931"/>
    </source>
</evidence>
<evidence type="ECO:0000256" key="2">
    <source>
        <dbReference type="ARBA" id="ARBA00023015"/>
    </source>
</evidence>
<dbReference type="RefSeq" id="WP_114697264.1">
    <property type="nucleotide sequence ID" value="NZ_QQOH01000006.1"/>
</dbReference>
<dbReference type="AlphaFoldDB" id="A0A369W8A0"/>
<dbReference type="OrthoDB" id="8587655at2"/>